<name>A0AAD5U8R2_9FUNG</name>
<sequence>MKGNYYNKTTTTMQRAAGISLGFEPVSTKELIYNHEESSNPKNKFPGCYKNNYFNVKSKKVENTSGDFKKTIVDAASLITPVAQNPLIKEDIERKEYKNYRYSHSQIIGKTILEIGDIPRNLTYGQKTIKKSGIKEIFNQSILLEEEENLKEKELNYNKNKLYTVVKEQQTFIDLNGKPVRDSLTWTTSQNTKIVENHYEKFKNRKTQVLEKGIESEEDYMEKLKESSKEELKMKNRIDNDIFNITLINDTTKFNNKKKIDEDDVDDFTFLSVTKDEFTNPPPTREKKKIYFSSFGLGDTRNVRNFNREEEQLHVGNVMDQSPNNVYGADYSRFKKEFIEKKKFGWC</sequence>
<dbReference type="Proteomes" id="UP001211065">
    <property type="component" value="Unassembled WGS sequence"/>
</dbReference>
<gene>
    <name evidence="1" type="ORF">HK099_001670</name>
</gene>
<keyword evidence="2" id="KW-1185">Reference proteome</keyword>
<dbReference type="EMBL" id="JADGJW010000015">
    <property type="protein sequence ID" value="KAJ3227519.1"/>
    <property type="molecule type" value="Genomic_DNA"/>
</dbReference>
<evidence type="ECO:0000313" key="1">
    <source>
        <dbReference type="EMBL" id="KAJ3227519.1"/>
    </source>
</evidence>
<comment type="caution">
    <text evidence="1">The sequence shown here is derived from an EMBL/GenBank/DDBJ whole genome shotgun (WGS) entry which is preliminary data.</text>
</comment>
<reference evidence="1" key="1">
    <citation type="submission" date="2020-05" db="EMBL/GenBank/DDBJ databases">
        <title>Phylogenomic resolution of chytrid fungi.</title>
        <authorList>
            <person name="Stajich J.E."/>
            <person name="Amses K."/>
            <person name="Simmons R."/>
            <person name="Seto K."/>
            <person name="Myers J."/>
            <person name="Bonds A."/>
            <person name="Quandt C.A."/>
            <person name="Barry K."/>
            <person name="Liu P."/>
            <person name="Grigoriev I."/>
            <person name="Longcore J.E."/>
            <person name="James T.Y."/>
        </authorList>
    </citation>
    <scope>NUCLEOTIDE SEQUENCE</scope>
    <source>
        <strain evidence="1">JEL0476</strain>
    </source>
</reference>
<accession>A0AAD5U8R2</accession>
<organism evidence="1 2">
    <name type="scientific">Clydaea vesicula</name>
    <dbReference type="NCBI Taxonomy" id="447962"/>
    <lineage>
        <taxon>Eukaryota</taxon>
        <taxon>Fungi</taxon>
        <taxon>Fungi incertae sedis</taxon>
        <taxon>Chytridiomycota</taxon>
        <taxon>Chytridiomycota incertae sedis</taxon>
        <taxon>Chytridiomycetes</taxon>
        <taxon>Lobulomycetales</taxon>
        <taxon>Lobulomycetaceae</taxon>
        <taxon>Clydaea</taxon>
    </lineage>
</organism>
<protein>
    <submittedName>
        <fullName evidence="1">Uncharacterized protein</fullName>
    </submittedName>
</protein>
<dbReference type="AlphaFoldDB" id="A0AAD5U8R2"/>
<proteinExistence type="predicted"/>
<evidence type="ECO:0000313" key="2">
    <source>
        <dbReference type="Proteomes" id="UP001211065"/>
    </source>
</evidence>